<dbReference type="SUPFAM" id="SSF144074">
    <property type="entry name" value="E2F-DP heterodimerization region"/>
    <property type="match status" value="1"/>
</dbReference>
<name>A0AAJ7RQE2_CEPCN</name>
<dbReference type="GO" id="GO:0000981">
    <property type="term" value="F:DNA-binding transcription factor activity, RNA polymerase II-specific"/>
    <property type="evidence" value="ECO:0007669"/>
    <property type="project" value="TreeGrafter"/>
</dbReference>
<evidence type="ECO:0000256" key="5">
    <source>
        <dbReference type="SAM" id="MobiDB-lite"/>
    </source>
</evidence>
<evidence type="ECO:0000256" key="4">
    <source>
        <dbReference type="ARBA" id="ARBA00023163"/>
    </source>
</evidence>
<comment type="similarity">
    <text evidence="1">Belongs to the E2F/DP family.</text>
</comment>
<keyword evidence="4" id="KW-0804">Transcription</keyword>
<evidence type="ECO:0000313" key="8">
    <source>
        <dbReference type="RefSeq" id="XP_024945203.1"/>
    </source>
</evidence>
<proteinExistence type="inferred from homology"/>
<evidence type="ECO:0000256" key="2">
    <source>
        <dbReference type="ARBA" id="ARBA00023015"/>
    </source>
</evidence>
<dbReference type="CDD" id="cd14660">
    <property type="entry name" value="E2F_DD"/>
    <property type="match status" value="1"/>
</dbReference>
<dbReference type="PANTHER" id="PTHR12081">
    <property type="entry name" value="TRANSCRIPTION FACTOR E2F"/>
    <property type="match status" value="1"/>
</dbReference>
<organism evidence="7 8">
    <name type="scientific">Cephus cinctus</name>
    <name type="common">Wheat stem sawfly</name>
    <dbReference type="NCBI Taxonomy" id="211228"/>
    <lineage>
        <taxon>Eukaryota</taxon>
        <taxon>Metazoa</taxon>
        <taxon>Ecdysozoa</taxon>
        <taxon>Arthropoda</taxon>
        <taxon>Hexapoda</taxon>
        <taxon>Insecta</taxon>
        <taxon>Pterygota</taxon>
        <taxon>Neoptera</taxon>
        <taxon>Endopterygota</taxon>
        <taxon>Hymenoptera</taxon>
        <taxon>Cephoidea</taxon>
        <taxon>Cephidae</taxon>
        <taxon>Cephus</taxon>
    </lineage>
</organism>
<dbReference type="RefSeq" id="XP_024945203.1">
    <property type="nucleotide sequence ID" value="XM_025089435.1"/>
</dbReference>
<evidence type="ECO:0000256" key="3">
    <source>
        <dbReference type="ARBA" id="ARBA00023125"/>
    </source>
</evidence>
<evidence type="ECO:0000259" key="6">
    <source>
        <dbReference type="Pfam" id="PF16421"/>
    </source>
</evidence>
<dbReference type="GO" id="GO:0046983">
    <property type="term" value="F:protein dimerization activity"/>
    <property type="evidence" value="ECO:0007669"/>
    <property type="project" value="InterPro"/>
</dbReference>
<protein>
    <submittedName>
        <fullName evidence="8">Transcription factor E2F4 isoform X2</fullName>
    </submittedName>
</protein>
<dbReference type="GeneID" id="107272149"/>
<evidence type="ECO:0000256" key="1">
    <source>
        <dbReference type="ARBA" id="ARBA00010940"/>
    </source>
</evidence>
<dbReference type="Pfam" id="PF16421">
    <property type="entry name" value="E2F_CC-MB"/>
    <property type="match status" value="1"/>
</dbReference>
<dbReference type="GO" id="GO:0000978">
    <property type="term" value="F:RNA polymerase II cis-regulatory region sequence-specific DNA binding"/>
    <property type="evidence" value="ECO:0007669"/>
    <property type="project" value="InterPro"/>
</dbReference>
<keyword evidence="3" id="KW-0238">DNA-binding</keyword>
<keyword evidence="2" id="KW-0805">Transcription regulation</keyword>
<dbReference type="Proteomes" id="UP000694920">
    <property type="component" value="Unplaced"/>
</dbReference>
<sequence length="270" mass="30917">MTLQMFLKELVLLKRKARIAYSGSPGCNTQEVGEKLTDLKDEIQKLEDHEKLLDTHTQWIQQSIKNIESDLANRKYAYITYDDVKNRFGEELVLGIQAPSDTQLHVPNIAKAIEDEQNINYEIYMKSTSGDIKVYMIQPELAEIYNNKVLEMRLQEEPKGIKREKEEDEKKEESKPKRKVGRPPRGAGKLDPVLSEDEEEEDPELIEAKIILSGVGTSEIVRTDLDLLDEFYTDICGPLVRLSPPPGERDYQFNLSESEGICDLFDIVAK</sequence>
<dbReference type="AlphaFoldDB" id="A0AAJ7RQE2"/>
<gene>
    <name evidence="8" type="primary">LOC107272149</name>
</gene>
<reference evidence="8" key="1">
    <citation type="submission" date="2025-08" db="UniProtKB">
        <authorList>
            <consortium name="RefSeq"/>
        </authorList>
    </citation>
    <scope>IDENTIFICATION</scope>
</reference>
<dbReference type="InterPro" id="IPR032198">
    <property type="entry name" value="E2F_CC-MB"/>
</dbReference>
<dbReference type="InterPro" id="IPR015633">
    <property type="entry name" value="E2F"/>
</dbReference>
<dbReference type="Gene3D" id="6.10.250.540">
    <property type="match status" value="1"/>
</dbReference>
<keyword evidence="7" id="KW-1185">Reference proteome</keyword>
<feature type="domain" description="E2F transcription factor CC-MB" evidence="6">
    <location>
        <begin position="39"/>
        <end position="138"/>
    </location>
</feature>
<accession>A0AAJ7RQE2</accession>
<dbReference type="GO" id="GO:0090575">
    <property type="term" value="C:RNA polymerase II transcription regulator complex"/>
    <property type="evidence" value="ECO:0007669"/>
    <property type="project" value="TreeGrafter"/>
</dbReference>
<feature type="region of interest" description="Disordered" evidence="5">
    <location>
        <begin position="160"/>
        <end position="201"/>
    </location>
</feature>
<dbReference type="PANTHER" id="PTHR12081:SF18">
    <property type="entry name" value="TRANSCRIPTION FACTOR E2F2-RELATED"/>
    <property type="match status" value="1"/>
</dbReference>
<dbReference type="InterPro" id="IPR037241">
    <property type="entry name" value="E2F-DP_heterodim"/>
</dbReference>
<evidence type="ECO:0000313" key="7">
    <source>
        <dbReference type="Proteomes" id="UP000694920"/>
    </source>
</evidence>